<name>W1YQW3_9ZZZZ</name>
<evidence type="ECO:0000259" key="2">
    <source>
        <dbReference type="Pfam" id="PF20042"/>
    </source>
</evidence>
<dbReference type="EMBL" id="AZMM01001035">
    <property type="protein sequence ID" value="ETJ44963.1"/>
    <property type="molecule type" value="Genomic_DNA"/>
</dbReference>
<organism evidence="3">
    <name type="scientific">human gut metagenome</name>
    <dbReference type="NCBI Taxonomy" id="408170"/>
    <lineage>
        <taxon>unclassified sequences</taxon>
        <taxon>metagenomes</taxon>
        <taxon>organismal metagenomes</taxon>
    </lineage>
</organism>
<accession>W1YQW3</accession>
<comment type="caution">
    <text evidence="3">The sequence shown here is derived from an EMBL/GenBank/DDBJ whole genome shotgun (WGS) entry which is preliminary data.</text>
</comment>
<feature type="compositionally biased region" description="Polar residues" evidence="1">
    <location>
        <begin position="1"/>
        <end position="13"/>
    </location>
</feature>
<sequence length="46" mass="5296">YRYSNQIKEQSANIDKLSKENKSLNERVKSLESQVNKNSNNSSKPP</sequence>
<feature type="domain" description="DUF6444" evidence="2">
    <location>
        <begin position="7"/>
        <end position="46"/>
    </location>
</feature>
<protein>
    <submittedName>
        <fullName evidence="3">Transposase IS66</fullName>
    </submittedName>
</protein>
<gene>
    <name evidence="3" type="ORF">Q604_UNBC01035G0001</name>
</gene>
<feature type="non-terminal residue" evidence="3">
    <location>
        <position position="1"/>
    </location>
</feature>
<reference evidence="3" key="1">
    <citation type="submission" date="2013-12" db="EMBL/GenBank/DDBJ databases">
        <title>A Varibaculum cambriense genome reconstructed from a premature infant gut community with otherwise low bacterial novelty that shifts toward anaerobic metabolism during the third week of life.</title>
        <authorList>
            <person name="Brown C.T."/>
            <person name="Sharon I."/>
            <person name="Thomas B.C."/>
            <person name="Castelle C.J."/>
            <person name="Morowitz M.J."/>
            <person name="Banfield J.F."/>
        </authorList>
    </citation>
    <scope>NUCLEOTIDE SEQUENCE</scope>
</reference>
<dbReference type="AlphaFoldDB" id="W1YQW3"/>
<feature type="region of interest" description="Disordered" evidence="1">
    <location>
        <begin position="27"/>
        <end position="46"/>
    </location>
</feature>
<feature type="region of interest" description="Disordered" evidence="1">
    <location>
        <begin position="1"/>
        <end position="21"/>
    </location>
</feature>
<evidence type="ECO:0000313" key="3">
    <source>
        <dbReference type="EMBL" id="ETJ44963.1"/>
    </source>
</evidence>
<feature type="compositionally biased region" description="Low complexity" evidence="1">
    <location>
        <begin position="36"/>
        <end position="46"/>
    </location>
</feature>
<evidence type="ECO:0000256" key="1">
    <source>
        <dbReference type="SAM" id="MobiDB-lite"/>
    </source>
</evidence>
<dbReference type="InterPro" id="IPR045618">
    <property type="entry name" value="DUF6444"/>
</dbReference>
<proteinExistence type="predicted"/>
<dbReference type="Pfam" id="PF20042">
    <property type="entry name" value="DUF6444"/>
    <property type="match status" value="1"/>
</dbReference>